<evidence type="ECO:0000313" key="11">
    <source>
        <dbReference type="EMBL" id="GEU47122.1"/>
    </source>
</evidence>
<evidence type="ECO:0000256" key="3">
    <source>
        <dbReference type="ARBA" id="ARBA00012251"/>
    </source>
</evidence>
<dbReference type="GO" id="GO:0061630">
    <property type="term" value="F:ubiquitin protein ligase activity"/>
    <property type="evidence" value="ECO:0007669"/>
    <property type="project" value="UniProtKB-EC"/>
</dbReference>
<dbReference type="GO" id="GO:0016567">
    <property type="term" value="P:protein ubiquitination"/>
    <property type="evidence" value="ECO:0007669"/>
    <property type="project" value="UniProtKB-UniPathway"/>
</dbReference>
<dbReference type="InterPro" id="IPR031127">
    <property type="entry name" value="E3_UB_ligase_RBR"/>
</dbReference>
<accession>A0A6L2KEG5</accession>
<dbReference type="Pfam" id="PF01485">
    <property type="entry name" value="IBR"/>
    <property type="match status" value="1"/>
</dbReference>
<evidence type="ECO:0000256" key="6">
    <source>
        <dbReference type="ARBA" id="ARBA00022737"/>
    </source>
</evidence>
<keyword evidence="4" id="KW-0808">Transferase</keyword>
<dbReference type="CDD" id="cd22584">
    <property type="entry name" value="Rcat_RBR_unk"/>
    <property type="match status" value="1"/>
</dbReference>
<dbReference type="EC" id="2.3.2.31" evidence="3"/>
<keyword evidence="6" id="KW-0677">Repeat</keyword>
<dbReference type="EMBL" id="BKCJ010002224">
    <property type="protein sequence ID" value="GEU47122.1"/>
    <property type="molecule type" value="Genomic_DNA"/>
</dbReference>
<dbReference type="InterPro" id="IPR002867">
    <property type="entry name" value="IBR_dom"/>
</dbReference>
<reference evidence="11" key="1">
    <citation type="journal article" date="2019" name="Sci. Rep.">
        <title>Draft genome of Tanacetum cinerariifolium, the natural source of mosquito coil.</title>
        <authorList>
            <person name="Yamashiro T."/>
            <person name="Shiraishi A."/>
            <person name="Satake H."/>
            <person name="Nakayama K."/>
        </authorList>
    </citation>
    <scope>NUCLEOTIDE SEQUENCE</scope>
</reference>
<evidence type="ECO:0000256" key="5">
    <source>
        <dbReference type="ARBA" id="ARBA00022723"/>
    </source>
</evidence>
<sequence>MMMGLAKNKKWKKCPRCSYYVELASGCLHIRCRCGHEFCYGCGKTHNDHQWVKSIVNSATRHFNSESNDRIDAGGHVAAKIQENITTVRCPDPNCKGIIGPEACRLIVPKEVLDRWEDALCESLILGAEKFYCPFKDCSAMLVNDGGEAVTSSECPHCYRLFCAQCKVANISDSVFFSMQMSQNLAGNWFDNVAFSLFFESVSDKEENMSASSS</sequence>
<comment type="caution">
    <text evidence="11">The sequence shown here is derived from an EMBL/GenBank/DDBJ whole genome shotgun (WGS) entry which is preliminary data.</text>
</comment>
<name>A0A6L2KEG5_TANCI</name>
<comment type="catalytic activity">
    <reaction evidence="1">
        <text>[E2 ubiquitin-conjugating enzyme]-S-ubiquitinyl-L-cysteine + [acceptor protein]-L-lysine = [E2 ubiquitin-conjugating enzyme]-L-cysteine + [acceptor protein]-N(6)-ubiquitinyl-L-lysine.</text>
        <dbReference type="EC" id="2.3.2.31"/>
    </reaction>
</comment>
<dbReference type="PROSITE" id="PS51873">
    <property type="entry name" value="TRIAD"/>
    <property type="match status" value="1"/>
</dbReference>
<evidence type="ECO:0000256" key="1">
    <source>
        <dbReference type="ARBA" id="ARBA00001798"/>
    </source>
</evidence>
<dbReference type="Pfam" id="PF22191">
    <property type="entry name" value="IBR_1"/>
    <property type="match status" value="1"/>
</dbReference>
<proteinExistence type="predicted"/>
<evidence type="ECO:0000256" key="9">
    <source>
        <dbReference type="ARBA" id="ARBA00022833"/>
    </source>
</evidence>
<dbReference type="UniPathway" id="UPA00143"/>
<comment type="cofactor">
    <cofactor evidence="2">
        <name>Zn(2+)</name>
        <dbReference type="ChEBI" id="CHEBI:29105"/>
    </cofactor>
</comment>
<evidence type="ECO:0000256" key="2">
    <source>
        <dbReference type="ARBA" id="ARBA00001947"/>
    </source>
</evidence>
<keyword evidence="9" id="KW-0862">Zinc</keyword>
<dbReference type="InterPro" id="IPR044066">
    <property type="entry name" value="TRIAD_supradom"/>
</dbReference>
<evidence type="ECO:0000259" key="10">
    <source>
        <dbReference type="PROSITE" id="PS51873"/>
    </source>
</evidence>
<keyword evidence="5" id="KW-0479">Metal-binding</keyword>
<protein>
    <recommendedName>
        <fullName evidence="3">RBR-type E3 ubiquitin transferase</fullName>
        <ecNumber evidence="3">2.3.2.31</ecNumber>
    </recommendedName>
</protein>
<dbReference type="SMART" id="SM00647">
    <property type="entry name" value="IBR"/>
    <property type="match status" value="2"/>
</dbReference>
<feature type="domain" description="RING-type" evidence="10">
    <location>
        <begin position="10"/>
        <end position="214"/>
    </location>
</feature>
<dbReference type="AlphaFoldDB" id="A0A6L2KEG5"/>
<gene>
    <name evidence="11" type="ORF">Tci_019100</name>
</gene>
<dbReference type="SUPFAM" id="SSF57850">
    <property type="entry name" value="RING/U-box"/>
    <property type="match status" value="2"/>
</dbReference>
<keyword evidence="7" id="KW-0863">Zinc-finger</keyword>
<dbReference type="PANTHER" id="PTHR11685">
    <property type="entry name" value="RBR FAMILY RING FINGER AND IBR DOMAIN-CONTAINING"/>
    <property type="match status" value="1"/>
</dbReference>
<dbReference type="GO" id="GO:0008270">
    <property type="term" value="F:zinc ion binding"/>
    <property type="evidence" value="ECO:0007669"/>
    <property type="project" value="UniProtKB-KW"/>
</dbReference>
<evidence type="ECO:0000256" key="4">
    <source>
        <dbReference type="ARBA" id="ARBA00022679"/>
    </source>
</evidence>
<dbReference type="Gene3D" id="1.20.120.1750">
    <property type="match status" value="1"/>
</dbReference>
<organism evidence="11">
    <name type="scientific">Tanacetum cinerariifolium</name>
    <name type="common">Dalmatian daisy</name>
    <name type="synonym">Chrysanthemum cinerariifolium</name>
    <dbReference type="NCBI Taxonomy" id="118510"/>
    <lineage>
        <taxon>Eukaryota</taxon>
        <taxon>Viridiplantae</taxon>
        <taxon>Streptophyta</taxon>
        <taxon>Embryophyta</taxon>
        <taxon>Tracheophyta</taxon>
        <taxon>Spermatophyta</taxon>
        <taxon>Magnoliopsida</taxon>
        <taxon>eudicotyledons</taxon>
        <taxon>Gunneridae</taxon>
        <taxon>Pentapetalae</taxon>
        <taxon>asterids</taxon>
        <taxon>campanulids</taxon>
        <taxon>Asterales</taxon>
        <taxon>Asteraceae</taxon>
        <taxon>Asteroideae</taxon>
        <taxon>Anthemideae</taxon>
        <taxon>Anthemidinae</taxon>
        <taxon>Tanacetum</taxon>
    </lineage>
</organism>
<evidence type="ECO:0000256" key="8">
    <source>
        <dbReference type="ARBA" id="ARBA00022786"/>
    </source>
</evidence>
<evidence type="ECO:0000256" key="7">
    <source>
        <dbReference type="ARBA" id="ARBA00022771"/>
    </source>
</evidence>
<keyword evidence="8" id="KW-0833">Ubl conjugation pathway</keyword>